<dbReference type="STRING" id="477641.MODMU_2080"/>
<evidence type="ECO:0000313" key="2">
    <source>
        <dbReference type="Proteomes" id="UP000006461"/>
    </source>
</evidence>
<protein>
    <submittedName>
        <fullName evidence="1">Uncharacterized protein</fullName>
    </submittedName>
</protein>
<dbReference type="EMBL" id="FO203431">
    <property type="protein sequence ID" value="CCH87515.1"/>
    <property type="molecule type" value="Genomic_DNA"/>
</dbReference>
<dbReference type="OrthoDB" id="5193878at2"/>
<dbReference type="AlphaFoldDB" id="I4EVV2"/>
<proteinExistence type="predicted"/>
<dbReference type="HOGENOM" id="CLU_2289616_0_0_11"/>
<accession>I4EVV2</accession>
<name>I4EVV2_MODI5</name>
<reference evidence="1 2" key="1">
    <citation type="journal article" date="2012" name="J. Bacteriol.">
        <title>Genome Sequence of Radiation-Resistant Modestobacter marinus Strain BC501, a Representative Actinobacterium That Thrives on Calcareous Stone Surfaces.</title>
        <authorList>
            <person name="Normand P."/>
            <person name="Gury J."/>
            <person name="Pujic P."/>
            <person name="Chouaia B."/>
            <person name="Crotti E."/>
            <person name="Brusetti L."/>
            <person name="Daffonchio D."/>
            <person name="Vacherie B."/>
            <person name="Barbe V."/>
            <person name="Medigue C."/>
            <person name="Calteau A."/>
            <person name="Ghodhbane-Gtari F."/>
            <person name="Essoussi I."/>
            <person name="Nouioui I."/>
            <person name="Abbassi-Ghozzi I."/>
            <person name="Gtari M."/>
        </authorList>
    </citation>
    <scope>NUCLEOTIDE SEQUENCE [LARGE SCALE GENOMIC DNA]</scope>
    <source>
        <strain evidence="2">BC 501</strain>
    </source>
</reference>
<gene>
    <name evidence="1" type="ordered locus">MODMU_2080</name>
</gene>
<evidence type="ECO:0000313" key="1">
    <source>
        <dbReference type="EMBL" id="CCH87515.1"/>
    </source>
</evidence>
<dbReference type="eggNOG" id="COG2153">
    <property type="taxonomic scope" value="Bacteria"/>
</dbReference>
<dbReference type="KEGG" id="mmar:MODMU_2080"/>
<organism evidence="1 2">
    <name type="scientific">Modestobacter italicus (strain DSM 44449 / CECT 9708 / BC 501)</name>
    <dbReference type="NCBI Taxonomy" id="2732864"/>
    <lineage>
        <taxon>Bacteria</taxon>
        <taxon>Bacillati</taxon>
        <taxon>Actinomycetota</taxon>
        <taxon>Actinomycetes</taxon>
        <taxon>Geodermatophilales</taxon>
        <taxon>Geodermatophilaceae</taxon>
        <taxon>Modestobacter</taxon>
    </lineage>
</organism>
<dbReference type="OMA" id="VIAHHDD"/>
<sequence length="98" mass="10375">MDPDVQLLLTAADRLEELAARTTGGRWTVRGLLASRPEVVAVHVDGGSEHVAEARARTAEWIRTLSPAVAGPLAGWLRAAARPPVDPHALAVARELLG</sequence>
<keyword evidence="2" id="KW-1185">Reference proteome</keyword>
<dbReference type="Proteomes" id="UP000006461">
    <property type="component" value="Chromosome"/>
</dbReference>